<gene>
    <name evidence="2" type="ORF">QBC37DRAFT_172013</name>
</gene>
<sequence>MVSKPDQDQDQGERHPQQGEAGEQFSTSGVLPLAPPPQYSSSSATAQAAEMTSLGYGGISITRDATPCPGERFIIVHKPSNRSINIDNGDFRLLKLGKRPYDFSQPTDSEYLPYCDRVSSPNNTHNVWLCVERNGWLGFRGLLGRYIGQSIEYGNRHNLEATATHHQAWEYFCARRHPRGGYTLLSPIEEHDVKPWLCKLFKLEAKFNDDDGSGSMVLSEDGGSLWEFLRVDGIC</sequence>
<evidence type="ECO:0000256" key="1">
    <source>
        <dbReference type="SAM" id="MobiDB-lite"/>
    </source>
</evidence>
<protein>
    <submittedName>
        <fullName evidence="2">Uncharacterized protein</fullName>
    </submittedName>
</protein>
<accession>A0AAN6Y6D5</accession>
<dbReference type="Proteomes" id="UP001301769">
    <property type="component" value="Unassembled WGS sequence"/>
</dbReference>
<dbReference type="AlphaFoldDB" id="A0AAN6Y6D5"/>
<feature type="compositionally biased region" description="Basic and acidic residues" evidence="1">
    <location>
        <begin position="1"/>
        <end position="17"/>
    </location>
</feature>
<name>A0AAN6Y6D5_9PEZI</name>
<dbReference type="PANTHER" id="PTHR39697">
    <property type="entry name" value="RICIN B LECTIN DOMAIN-CONTAINING PROTEIN-RELATED"/>
    <property type="match status" value="1"/>
</dbReference>
<feature type="region of interest" description="Disordered" evidence="1">
    <location>
        <begin position="1"/>
        <end position="46"/>
    </location>
</feature>
<proteinExistence type="predicted"/>
<evidence type="ECO:0000313" key="3">
    <source>
        <dbReference type="Proteomes" id="UP001301769"/>
    </source>
</evidence>
<dbReference type="PANTHER" id="PTHR39697:SF1">
    <property type="entry name" value="RICIN B LECTIN DOMAIN-CONTAINING PROTEIN"/>
    <property type="match status" value="1"/>
</dbReference>
<reference evidence="2" key="1">
    <citation type="journal article" date="2023" name="Mol. Phylogenet. Evol.">
        <title>Genome-scale phylogeny and comparative genomics of the fungal order Sordariales.</title>
        <authorList>
            <person name="Hensen N."/>
            <person name="Bonometti L."/>
            <person name="Westerberg I."/>
            <person name="Brannstrom I.O."/>
            <person name="Guillou S."/>
            <person name="Cros-Aarteil S."/>
            <person name="Calhoun S."/>
            <person name="Haridas S."/>
            <person name="Kuo A."/>
            <person name="Mondo S."/>
            <person name="Pangilinan J."/>
            <person name="Riley R."/>
            <person name="LaButti K."/>
            <person name="Andreopoulos B."/>
            <person name="Lipzen A."/>
            <person name="Chen C."/>
            <person name="Yan M."/>
            <person name="Daum C."/>
            <person name="Ng V."/>
            <person name="Clum A."/>
            <person name="Steindorff A."/>
            <person name="Ohm R.A."/>
            <person name="Martin F."/>
            <person name="Silar P."/>
            <person name="Natvig D.O."/>
            <person name="Lalanne C."/>
            <person name="Gautier V."/>
            <person name="Ament-Velasquez S.L."/>
            <person name="Kruys A."/>
            <person name="Hutchinson M.I."/>
            <person name="Powell A.J."/>
            <person name="Barry K."/>
            <person name="Miller A.N."/>
            <person name="Grigoriev I.V."/>
            <person name="Debuchy R."/>
            <person name="Gladieux P."/>
            <person name="Hiltunen Thoren M."/>
            <person name="Johannesson H."/>
        </authorList>
    </citation>
    <scope>NUCLEOTIDE SEQUENCE</scope>
    <source>
        <strain evidence="2">PSN293</strain>
    </source>
</reference>
<reference evidence="2" key="2">
    <citation type="submission" date="2023-05" db="EMBL/GenBank/DDBJ databases">
        <authorList>
            <consortium name="Lawrence Berkeley National Laboratory"/>
            <person name="Steindorff A."/>
            <person name="Hensen N."/>
            <person name="Bonometti L."/>
            <person name="Westerberg I."/>
            <person name="Brannstrom I.O."/>
            <person name="Guillou S."/>
            <person name="Cros-Aarteil S."/>
            <person name="Calhoun S."/>
            <person name="Haridas S."/>
            <person name="Kuo A."/>
            <person name="Mondo S."/>
            <person name="Pangilinan J."/>
            <person name="Riley R."/>
            <person name="Labutti K."/>
            <person name="Andreopoulos B."/>
            <person name="Lipzen A."/>
            <person name="Chen C."/>
            <person name="Yanf M."/>
            <person name="Daum C."/>
            <person name="Ng V."/>
            <person name="Clum A."/>
            <person name="Ohm R."/>
            <person name="Martin F."/>
            <person name="Silar P."/>
            <person name="Natvig D."/>
            <person name="Lalanne C."/>
            <person name="Gautier V."/>
            <person name="Ament-Velasquez S.L."/>
            <person name="Kruys A."/>
            <person name="Hutchinson M.I."/>
            <person name="Powell A.J."/>
            <person name="Barry K."/>
            <person name="Miller A.N."/>
            <person name="Grigoriev I.V."/>
            <person name="Debuchy R."/>
            <person name="Gladieux P."/>
            <person name="Thoren M.H."/>
            <person name="Johannesson H."/>
        </authorList>
    </citation>
    <scope>NUCLEOTIDE SEQUENCE</scope>
    <source>
        <strain evidence="2">PSN293</strain>
    </source>
</reference>
<evidence type="ECO:0000313" key="2">
    <source>
        <dbReference type="EMBL" id="KAK4213484.1"/>
    </source>
</evidence>
<organism evidence="2 3">
    <name type="scientific">Rhypophila decipiens</name>
    <dbReference type="NCBI Taxonomy" id="261697"/>
    <lineage>
        <taxon>Eukaryota</taxon>
        <taxon>Fungi</taxon>
        <taxon>Dikarya</taxon>
        <taxon>Ascomycota</taxon>
        <taxon>Pezizomycotina</taxon>
        <taxon>Sordariomycetes</taxon>
        <taxon>Sordariomycetidae</taxon>
        <taxon>Sordariales</taxon>
        <taxon>Naviculisporaceae</taxon>
        <taxon>Rhypophila</taxon>
    </lineage>
</organism>
<comment type="caution">
    <text evidence="2">The sequence shown here is derived from an EMBL/GenBank/DDBJ whole genome shotgun (WGS) entry which is preliminary data.</text>
</comment>
<keyword evidence="3" id="KW-1185">Reference proteome</keyword>
<dbReference type="EMBL" id="MU858108">
    <property type="protein sequence ID" value="KAK4213484.1"/>
    <property type="molecule type" value="Genomic_DNA"/>
</dbReference>